<organism evidence="1 2">
    <name type="scientific">Gossypium australe</name>
    <dbReference type="NCBI Taxonomy" id="47621"/>
    <lineage>
        <taxon>Eukaryota</taxon>
        <taxon>Viridiplantae</taxon>
        <taxon>Streptophyta</taxon>
        <taxon>Embryophyta</taxon>
        <taxon>Tracheophyta</taxon>
        <taxon>Spermatophyta</taxon>
        <taxon>Magnoliopsida</taxon>
        <taxon>eudicotyledons</taxon>
        <taxon>Gunneridae</taxon>
        <taxon>Pentapetalae</taxon>
        <taxon>rosids</taxon>
        <taxon>malvids</taxon>
        <taxon>Malvales</taxon>
        <taxon>Malvaceae</taxon>
        <taxon>Malvoideae</taxon>
        <taxon>Gossypium</taxon>
    </lineage>
</organism>
<name>A0A5B6V492_9ROSI</name>
<evidence type="ECO:0000313" key="1">
    <source>
        <dbReference type="EMBL" id="KAA3463874.1"/>
    </source>
</evidence>
<protein>
    <submittedName>
        <fullName evidence="1">Zinc finger, RING-type</fullName>
    </submittedName>
</protein>
<dbReference type="EMBL" id="SMMG02000008">
    <property type="protein sequence ID" value="KAA3463874.1"/>
    <property type="molecule type" value="Genomic_DNA"/>
</dbReference>
<gene>
    <name evidence="1" type="ORF">EPI10_008190</name>
</gene>
<sequence length="173" mass="19508">MFESENEQGWNHMHLDQPYANLVSASTIEHGSFFYLVENMFFNIAYIFIDAMHISSHWNLVPRSIGYATSSHNVKALYYQLDVSSPFHNLILHPSAFGVFGATLENYIHYAFSSNYDTQSIHRIGGEKDLTSEKALDSLLSMKGYVGAGCSSNLPLSSNLCQEKPNINPQHMH</sequence>
<dbReference type="AlphaFoldDB" id="A0A5B6V492"/>
<keyword evidence="2" id="KW-1185">Reference proteome</keyword>
<dbReference type="OrthoDB" id="10530221at2759"/>
<reference evidence="2" key="1">
    <citation type="journal article" date="2019" name="Plant Biotechnol. J.">
        <title>Genome sequencing of the Australian wild diploid species Gossypium australe highlights disease resistance and delayed gland morphogenesis.</title>
        <authorList>
            <person name="Cai Y."/>
            <person name="Cai X."/>
            <person name="Wang Q."/>
            <person name="Wang P."/>
            <person name="Zhang Y."/>
            <person name="Cai C."/>
            <person name="Xu Y."/>
            <person name="Wang K."/>
            <person name="Zhou Z."/>
            <person name="Wang C."/>
            <person name="Geng S."/>
            <person name="Li B."/>
            <person name="Dong Q."/>
            <person name="Hou Y."/>
            <person name="Wang H."/>
            <person name="Ai P."/>
            <person name="Liu Z."/>
            <person name="Yi F."/>
            <person name="Sun M."/>
            <person name="An G."/>
            <person name="Cheng J."/>
            <person name="Zhang Y."/>
            <person name="Shi Q."/>
            <person name="Xie Y."/>
            <person name="Shi X."/>
            <person name="Chang Y."/>
            <person name="Huang F."/>
            <person name="Chen Y."/>
            <person name="Hong S."/>
            <person name="Mi L."/>
            <person name="Sun Q."/>
            <person name="Zhang L."/>
            <person name="Zhou B."/>
            <person name="Peng R."/>
            <person name="Zhang X."/>
            <person name="Liu F."/>
        </authorList>
    </citation>
    <scope>NUCLEOTIDE SEQUENCE [LARGE SCALE GENOMIC DNA]</scope>
    <source>
        <strain evidence="2">cv. PA1801</strain>
    </source>
</reference>
<accession>A0A5B6V492</accession>
<dbReference type="Proteomes" id="UP000325315">
    <property type="component" value="Unassembled WGS sequence"/>
</dbReference>
<proteinExistence type="predicted"/>
<evidence type="ECO:0000313" key="2">
    <source>
        <dbReference type="Proteomes" id="UP000325315"/>
    </source>
</evidence>
<comment type="caution">
    <text evidence="1">The sequence shown here is derived from an EMBL/GenBank/DDBJ whole genome shotgun (WGS) entry which is preliminary data.</text>
</comment>